<sequence>MPLQTKSFIHNKNTYDVVANSDGQQFIVHVERGGKQVTGNYTVSHINEIDRRMQNGDSLLEHLMEVAEEDVKRGYWPEA</sequence>
<gene>
    <name evidence="1" type="ORF">HBF25_10970</name>
</gene>
<evidence type="ECO:0000313" key="1">
    <source>
        <dbReference type="EMBL" id="NII06909.1"/>
    </source>
</evidence>
<organism evidence="1 2">
    <name type="scientific">Luteibacter anthropi</name>
    <dbReference type="NCBI Taxonomy" id="564369"/>
    <lineage>
        <taxon>Bacteria</taxon>
        <taxon>Pseudomonadati</taxon>
        <taxon>Pseudomonadota</taxon>
        <taxon>Gammaproteobacteria</taxon>
        <taxon>Lysobacterales</taxon>
        <taxon>Rhodanobacteraceae</taxon>
        <taxon>Luteibacter</taxon>
    </lineage>
</organism>
<dbReference type="Proteomes" id="UP000490980">
    <property type="component" value="Unassembled WGS sequence"/>
</dbReference>
<proteinExistence type="predicted"/>
<dbReference type="RefSeq" id="WP_166948308.1">
    <property type="nucleotide sequence ID" value="NZ_JAARLZ010000005.1"/>
</dbReference>
<protein>
    <submittedName>
        <fullName evidence="1">Uncharacterized protein</fullName>
    </submittedName>
</protein>
<comment type="caution">
    <text evidence="1">The sequence shown here is derived from an EMBL/GenBank/DDBJ whole genome shotgun (WGS) entry which is preliminary data.</text>
</comment>
<reference evidence="1 2" key="1">
    <citation type="submission" date="2020-03" db="EMBL/GenBank/DDBJ databases">
        <authorList>
            <person name="Lai Q."/>
        </authorList>
    </citation>
    <scope>NUCLEOTIDE SEQUENCE [LARGE SCALE GENOMIC DNA]</scope>
    <source>
        <strain evidence="1 2">CCUG 25036</strain>
    </source>
</reference>
<name>A0A7X5UAS6_9GAMM</name>
<evidence type="ECO:0000313" key="2">
    <source>
        <dbReference type="Proteomes" id="UP000490980"/>
    </source>
</evidence>
<accession>A0A7X5UAS6</accession>
<dbReference type="EMBL" id="JAARLZ010000005">
    <property type="protein sequence ID" value="NII06909.1"/>
    <property type="molecule type" value="Genomic_DNA"/>
</dbReference>
<dbReference type="AlphaFoldDB" id="A0A7X5UAS6"/>
<keyword evidence="2" id="KW-1185">Reference proteome</keyword>